<dbReference type="InterPro" id="IPR002081">
    <property type="entry name" value="Cryptochrome/DNA_photolyase_1"/>
</dbReference>
<evidence type="ECO:0000256" key="10">
    <source>
        <dbReference type="ARBA" id="ARBA00059220"/>
    </source>
</evidence>
<dbReference type="NCBIfam" id="NF007955">
    <property type="entry name" value="PRK10674.1"/>
    <property type="match status" value="1"/>
</dbReference>
<feature type="binding site" evidence="12">
    <location>
        <position position="225"/>
    </location>
    <ligand>
        <name>FAD</name>
        <dbReference type="ChEBI" id="CHEBI:57692"/>
    </ligand>
</feature>
<dbReference type="SUPFAM" id="SSF48173">
    <property type="entry name" value="Cryptochrome/photolyase FAD-binding domain"/>
    <property type="match status" value="1"/>
</dbReference>
<dbReference type="InterPro" id="IPR006050">
    <property type="entry name" value="DNA_photolyase_N"/>
</dbReference>
<comment type="similarity">
    <text evidence="2">Belongs to the DNA photolyase class-1 family.</text>
</comment>
<comment type="similarity">
    <text evidence="14">Belongs to the DNA photolyase family.</text>
</comment>
<feature type="site" description="Electron transfer via tryptophanyl radical" evidence="13">
    <location>
        <position position="387"/>
    </location>
</feature>
<keyword evidence="5 12" id="KW-0285">Flavoprotein</keyword>
<dbReference type="STRING" id="197479.BFW38_14660"/>
<dbReference type="PANTHER" id="PTHR11455">
    <property type="entry name" value="CRYPTOCHROME"/>
    <property type="match status" value="1"/>
</dbReference>
<dbReference type="GO" id="GO:0071949">
    <property type="term" value="F:FAD binding"/>
    <property type="evidence" value="ECO:0007669"/>
    <property type="project" value="TreeGrafter"/>
</dbReference>
<evidence type="ECO:0000256" key="7">
    <source>
        <dbReference type="ARBA" id="ARBA00022991"/>
    </source>
</evidence>
<dbReference type="PROSITE" id="PS51645">
    <property type="entry name" value="PHR_CRY_ALPHA_BETA"/>
    <property type="match status" value="1"/>
</dbReference>
<evidence type="ECO:0000256" key="2">
    <source>
        <dbReference type="ARBA" id="ARBA00005862"/>
    </source>
</evidence>
<dbReference type="PANTHER" id="PTHR11455:SF9">
    <property type="entry name" value="CRYPTOCHROME CIRCADIAN CLOCK 5 ISOFORM X1"/>
    <property type="match status" value="1"/>
</dbReference>
<dbReference type="InterPro" id="IPR018394">
    <property type="entry name" value="DNA_photolyase_1_CS_C"/>
</dbReference>
<dbReference type="Proteomes" id="UP000094291">
    <property type="component" value="Unassembled WGS sequence"/>
</dbReference>
<evidence type="ECO:0000256" key="3">
    <source>
        <dbReference type="ARBA" id="ARBA00013149"/>
    </source>
</evidence>
<feature type="site" description="Electron transfer via tryptophanyl radical" evidence="13">
    <location>
        <position position="364"/>
    </location>
</feature>
<dbReference type="EMBL" id="MDTQ01000001">
    <property type="protein sequence ID" value="ODC04585.1"/>
    <property type="molecule type" value="Genomic_DNA"/>
</dbReference>
<dbReference type="SUPFAM" id="SSF52425">
    <property type="entry name" value="Cryptochrome/photolyase, N-terminal domain"/>
    <property type="match status" value="1"/>
</dbReference>
<evidence type="ECO:0000256" key="4">
    <source>
        <dbReference type="ARBA" id="ARBA00014046"/>
    </source>
</evidence>
<evidence type="ECO:0000256" key="8">
    <source>
        <dbReference type="ARBA" id="ARBA00031671"/>
    </source>
</evidence>
<keyword evidence="7 14" id="KW-0157">Chromophore</keyword>
<evidence type="ECO:0000256" key="5">
    <source>
        <dbReference type="ARBA" id="ARBA00022630"/>
    </source>
</evidence>
<dbReference type="Gene3D" id="1.25.40.80">
    <property type="match status" value="1"/>
</dbReference>
<dbReference type="PRINTS" id="PR00147">
    <property type="entry name" value="DNAPHOTLYASE"/>
</dbReference>
<dbReference type="GO" id="GO:0000719">
    <property type="term" value="P:photoreactive repair"/>
    <property type="evidence" value="ECO:0007669"/>
    <property type="project" value="UniProtKB-ARBA"/>
</dbReference>
<evidence type="ECO:0000256" key="6">
    <source>
        <dbReference type="ARBA" id="ARBA00022827"/>
    </source>
</evidence>
<feature type="binding site" evidence="12">
    <location>
        <begin position="377"/>
        <end position="379"/>
    </location>
    <ligand>
        <name>FAD</name>
        <dbReference type="ChEBI" id="CHEBI:57692"/>
    </ligand>
</feature>
<evidence type="ECO:0000313" key="16">
    <source>
        <dbReference type="EMBL" id="ODC04585.1"/>
    </source>
</evidence>
<evidence type="ECO:0000256" key="14">
    <source>
        <dbReference type="RuleBase" id="RU004182"/>
    </source>
</evidence>
<feature type="binding site" evidence="12">
    <location>
        <begin position="279"/>
        <end position="286"/>
    </location>
    <ligand>
        <name>FAD</name>
        <dbReference type="ChEBI" id="CHEBI:57692"/>
    </ligand>
</feature>
<evidence type="ECO:0000256" key="12">
    <source>
        <dbReference type="PIRSR" id="PIRSR602081-1"/>
    </source>
</evidence>
<dbReference type="InterPro" id="IPR036155">
    <property type="entry name" value="Crypto/Photolyase_N_sf"/>
</dbReference>
<dbReference type="RefSeq" id="WP_068999569.1">
    <property type="nucleotide sequence ID" value="NZ_MDTQ01000001.1"/>
</dbReference>
<proteinExistence type="inferred from homology"/>
<dbReference type="GO" id="GO:0003904">
    <property type="term" value="F:deoxyribodipyrimidine photo-lyase activity"/>
    <property type="evidence" value="ECO:0007669"/>
    <property type="project" value="UniProtKB-EC"/>
</dbReference>
<protein>
    <recommendedName>
        <fullName evidence="4">Deoxyribodipyrimidine photo-lyase</fullName>
        <ecNumber evidence="3">4.1.99.3</ecNumber>
    </recommendedName>
    <alternativeName>
        <fullName evidence="8">DNA photolyase</fullName>
    </alternativeName>
    <alternativeName>
        <fullName evidence="11">Photoreactivating enzyme</fullName>
    </alternativeName>
</protein>
<evidence type="ECO:0000256" key="13">
    <source>
        <dbReference type="PIRSR" id="PIRSR602081-2"/>
    </source>
</evidence>
<evidence type="ECO:0000256" key="9">
    <source>
        <dbReference type="ARBA" id="ARBA00033999"/>
    </source>
</evidence>
<comment type="cofactor">
    <cofactor evidence="12">
        <name>FAD</name>
        <dbReference type="ChEBI" id="CHEBI:57692"/>
    </cofactor>
    <text evidence="12">Binds 1 FAD per subunit.</text>
</comment>
<feature type="site" description="Electron transfer via tryptophanyl radical" evidence="13">
    <location>
        <position position="311"/>
    </location>
</feature>
<accession>A0A1E2VD43</accession>
<dbReference type="InterPro" id="IPR036134">
    <property type="entry name" value="Crypto/Photolyase_FAD-like_sf"/>
</dbReference>
<name>A0A1E2VD43_9GAMM</name>
<dbReference type="OrthoDB" id="9772484at2"/>
<dbReference type="AlphaFoldDB" id="A0A1E2VD43"/>
<keyword evidence="17" id="KW-1185">Reference proteome</keyword>
<organism evidence="16 17">
    <name type="scientific">Terasakiispira papahanaumokuakeensis</name>
    <dbReference type="NCBI Taxonomy" id="197479"/>
    <lineage>
        <taxon>Bacteria</taxon>
        <taxon>Pseudomonadati</taxon>
        <taxon>Pseudomonadota</taxon>
        <taxon>Gammaproteobacteria</taxon>
        <taxon>Oceanospirillales</taxon>
        <taxon>Terasakiispira</taxon>
    </lineage>
</organism>
<evidence type="ECO:0000259" key="15">
    <source>
        <dbReference type="PROSITE" id="PS51645"/>
    </source>
</evidence>
<dbReference type="InterPro" id="IPR005101">
    <property type="entry name" value="Cryptochr/Photolyase_FAD-bd"/>
</dbReference>
<dbReference type="Gene3D" id="1.10.579.10">
    <property type="entry name" value="DNA Cyclobutane Dipyrimidine Photolyase, subunit A, domain 3"/>
    <property type="match status" value="1"/>
</dbReference>
<comment type="catalytic activity">
    <reaction evidence="9">
        <text>cyclobutadipyrimidine (in DNA) = 2 pyrimidine residues (in DNA).</text>
        <dbReference type="EC" id="4.1.99.3"/>
    </reaction>
</comment>
<reference evidence="16 17" key="1">
    <citation type="submission" date="2016-08" db="EMBL/GenBank/DDBJ databases">
        <authorList>
            <person name="Seilhamer J.J."/>
        </authorList>
    </citation>
    <scope>NUCLEOTIDE SEQUENCE [LARGE SCALE GENOMIC DNA]</scope>
    <source>
        <strain evidence="16 17">PH27A</strain>
    </source>
</reference>
<comment type="cofactor">
    <cofactor evidence="1">
        <name>(6R)-5,10-methylene-5,6,7,8-tetrahydrofolate</name>
        <dbReference type="ChEBI" id="CHEBI:15636"/>
    </cofactor>
</comment>
<keyword evidence="6 12" id="KW-0274">FAD</keyword>
<sequence>MTASTQLVWLRHDLRVMDNPALYDASQHGPVTAVVTLTPKQWQQHDRAPVQVDLLLRHLKTLQQALGDSGISLKVCQVDDFAAVPEALLALARQLKITHLRFNDQYEWDERIRDDAVETAFQAAGYSVHRYLDQTLFAPGQLLTGQGDYYTVFTPFYKRWLSRLLEVDLTPLPAPNHQSGPVEHDPLPTQLPGWESPIASTLWPAGCEHALARLDHFVDEHLINYDTQRDLPAVEGTSTLSPYLALGAVSIRQCLQAVMAHTQGQVPTGKDGPGRWVAELVWREFYRHIMAGFPRVCRYRAFKTETERLSWREDPEGLSRWQAGQTGFPLVDAAMRQLVQTGWMHNRLRMLTAMFLSKHLLIDWRLGEQFFMQHLVDGDLAANNGGWQWAASTGTDAAPYFRLFNPYRQSERFDLQGEFIRKFIPELHSLSNKSIHQPPTSQCDQLNYPHPCVDLKEARDRVMHAFDAIKVEKT</sequence>
<dbReference type="Pfam" id="PF00875">
    <property type="entry name" value="DNA_photolyase"/>
    <property type="match status" value="1"/>
</dbReference>
<feature type="domain" description="Photolyase/cryptochrome alpha/beta" evidence="15">
    <location>
        <begin position="4"/>
        <end position="136"/>
    </location>
</feature>
<comment type="caution">
    <text evidence="16">The sequence shown here is derived from an EMBL/GenBank/DDBJ whole genome shotgun (WGS) entry which is preliminary data.</text>
</comment>
<feature type="binding site" evidence="12">
    <location>
        <position position="276"/>
    </location>
    <ligand>
        <name>FAD</name>
        <dbReference type="ChEBI" id="CHEBI:57692"/>
    </ligand>
</feature>
<feature type="binding site" evidence="12">
    <location>
        <begin position="237"/>
        <end position="241"/>
    </location>
    <ligand>
        <name>FAD</name>
        <dbReference type="ChEBI" id="CHEBI:57692"/>
    </ligand>
</feature>
<dbReference type="Pfam" id="PF03441">
    <property type="entry name" value="FAD_binding_7"/>
    <property type="match status" value="1"/>
</dbReference>
<evidence type="ECO:0000256" key="11">
    <source>
        <dbReference type="ARBA" id="ARBA00083107"/>
    </source>
</evidence>
<dbReference type="InterPro" id="IPR014729">
    <property type="entry name" value="Rossmann-like_a/b/a_fold"/>
</dbReference>
<comment type="function">
    <text evidence="10">Involved in repair of UV radiation-induced DNA damage. Catalyzes the light-dependent monomerization (300-600 nm) of cyclobutyl pyrimidine dimers (in cis-syn configuration), which are formed between adjacent bases on the same DNA strand upon exposure to ultraviolet radiation.</text>
</comment>
<dbReference type="FunFam" id="1.10.579.10:FF:000003">
    <property type="entry name" value="Deoxyribodipyrimidine photo-lyase"/>
    <property type="match status" value="1"/>
</dbReference>
<dbReference type="Gene3D" id="3.40.50.620">
    <property type="entry name" value="HUPs"/>
    <property type="match status" value="1"/>
</dbReference>
<gene>
    <name evidence="16" type="ORF">BFW38_14660</name>
</gene>
<dbReference type="GO" id="GO:0009416">
    <property type="term" value="P:response to light stimulus"/>
    <property type="evidence" value="ECO:0007669"/>
    <property type="project" value="TreeGrafter"/>
</dbReference>
<dbReference type="PROSITE" id="PS00394">
    <property type="entry name" value="DNA_PHOTOLYASES_1_1"/>
    <property type="match status" value="1"/>
</dbReference>
<evidence type="ECO:0000313" key="17">
    <source>
        <dbReference type="Proteomes" id="UP000094291"/>
    </source>
</evidence>
<dbReference type="EC" id="4.1.99.3" evidence="3"/>
<evidence type="ECO:0000256" key="1">
    <source>
        <dbReference type="ARBA" id="ARBA00001932"/>
    </source>
</evidence>
<dbReference type="GO" id="GO:0003677">
    <property type="term" value="F:DNA binding"/>
    <property type="evidence" value="ECO:0007669"/>
    <property type="project" value="TreeGrafter"/>
</dbReference>